<dbReference type="InterPro" id="IPR024079">
    <property type="entry name" value="MetalloPept_cat_dom_sf"/>
</dbReference>
<comment type="caution">
    <text evidence="2">The sequence shown here is derived from an EMBL/GenBank/DDBJ whole genome shotgun (WGS) entry which is preliminary data.</text>
</comment>
<protein>
    <recommendedName>
        <fullName evidence="4">Lysine-specific metallo-endopeptidase domain-containing protein</fullName>
    </recommendedName>
</protein>
<dbReference type="Proteomes" id="UP000191004">
    <property type="component" value="Unassembled WGS sequence"/>
</dbReference>
<reference evidence="2 3" key="1">
    <citation type="submission" date="2016-04" db="EMBL/GenBank/DDBJ databases">
        <title>Multiple horizontal gene transfer events from other fungi enriched the ability of the initially mycotrophic fungus Trichoderma (Ascomycota) to feed on dead plant biomass.</title>
        <authorList>
            <person name="Atanasova L."/>
            <person name="Chenthamara K."/>
            <person name="Zhang J."/>
            <person name="Grujic M."/>
            <person name="Henrissat B."/>
            <person name="Kuo A."/>
            <person name="Aertz A."/>
            <person name="Salamov A."/>
            <person name="Lipzen A."/>
            <person name="Labutti K."/>
            <person name="Barry K."/>
            <person name="Miao Y."/>
            <person name="Rahimi M.J."/>
            <person name="Shen Q."/>
            <person name="Grigoriev I.V."/>
            <person name="Kubicek C.P."/>
            <person name="Druzhinina I.S."/>
        </authorList>
    </citation>
    <scope>NUCLEOTIDE SEQUENCE [LARGE SCALE GENOMIC DNA]</scope>
    <source>
        <strain evidence="2 3">NJAU 4742</strain>
    </source>
</reference>
<name>A0A1T3CJ34_9HYPO</name>
<dbReference type="AlphaFoldDB" id="A0A1T3CJ34"/>
<dbReference type="EMBL" id="LVVK01000016">
    <property type="protein sequence ID" value="OPB41062.1"/>
    <property type="molecule type" value="Genomic_DNA"/>
</dbReference>
<dbReference type="GO" id="GO:0008237">
    <property type="term" value="F:metallopeptidase activity"/>
    <property type="evidence" value="ECO:0007669"/>
    <property type="project" value="InterPro"/>
</dbReference>
<feature type="signal peptide" evidence="1">
    <location>
        <begin position="1"/>
        <end position="22"/>
    </location>
</feature>
<keyword evidence="1" id="KW-0732">Signal</keyword>
<gene>
    <name evidence="2" type="ORF">A0O28_0107590</name>
</gene>
<sequence length="423" mass="46207">MRWSVSILSSLVWLLATQGVRCLEEDESSPLNKTLWRRVRDPGGDGGGETPTISDLFLIGDSSLKGGCSSKLDVLNGWLNEVNLLHEAAKTVYGGYRTNKNYAVLLMDFFGFGIEVNGKKGDPSNTYGIENMDNYFVEENWKMLGDRLAGVSQFLAGAGLRDPVVPGEPPRIFCSDDAAELAGLGDIVKDKSQNEVVTARDPSTNEPTEYLTISRAFRTSGGNIFWMSAYNGYLNLKKYTPDDNSACPVKKVNADGSGGTRYAVTNRGTRPVDLYKDIEFGNANRVILFCPAAFEPDQWVAGAAGNSHNYPSLAQAISPDNYPGNGGTLDNLGLDNILPVSATFYHELYHLTDIGDTADPYYKMKDIFKAAKGTGGLAVPTFKNPETFTMFAMAAYMLINAPEGMDPMIYYQGRPMKASLIPY</sequence>
<keyword evidence="3" id="KW-1185">Reference proteome</keyword>
<evidence type="ECO:0008006" key="4">
    <source>
        <dbReference type="Google" id="ProtNLM"/>
    </source>
</evidence>
<evidence type="ECO:0000313" key="3">
    <source>
        <dbReference type="Proteomes" id="UP000191004"/>
    </source>
</evidence>
<evidence type="ECO:0000256" key="1">
    <source>
        <dbReference type="SAM" id="SignalP"/>
    </source>
</evidence>
<evidence type="ECO:0000313" key="2">
    <source>
        <dbReference type="EMBL" id="OPB41062.1"/>
    </source>
</evidence>
<feature type="chain" id="PRO_5013386669" description="Lysine-specific metallo-endopeptidase domain-containing protein" evidence="1">
    <location>
        <begin position="23"/>
        <end position="423"/>
    </location>
</feature>
<proteinExistence type="predicted"/>
<dbReference type="Gene3D" id="3.40.390.10">
    <property type="entry name" value="Collagenase (Catalytic Domain)"/>
    <property type="match status" value="1"/>
</dbReference>
<dbReference type="OrthoDB" id="4259138at2759"/>
<accession>A0A1T3CJ34</accession>
<organism evidence="2 3">
    <name type="scientific">Trichoderma guizhouense</name>
    <dbReference type="NCBI Taxonomy" id="1491466"/>
    <lineage>
        <taxon>Eukaryota</taxon>
        <taxon>Fungi</taxon>
        <taxon>Dikarya</taxon>
        <taxon>Ascomycota</taxon>
        <taxon>Pezizomycotina</taxon>
        <taxon>Sordariomycetes</taxon>
        <taxon>Hypocreomycetidae</taxon>
        <taxon>Hypocreales</taxon>
        <taxon>Hypocreaceae</taxon>
        <taxon>Trichoderma</taxon>
    </lineage>
</organism>